<protein>
    <submittedName>
        <fullName evidence="1">Uncharacterized protein</fullName>
    </submittedName>
</protein>
<dbReference type="AlphaFoldDB" id="A0A1Z2KXY6"/>
<dbReference type="OrthoDB" id="4299832at2"/>
<reference evidence="1 2" key="1">
    <citation type="submission" date="2017-06" db="EMBL/GenBank/DDBJ databases">
        <title>Streptomyces albireticuli Genome sequencing and assembly.</title>
        <authorList>
            <person name="Wang Y."/>
            <person name="Du B."/>
            <person name="Ding Y."/>
            <person name="Liu H."/>
            <person name="Hou Q."/>
            <person name="Liu K."/>
            <person name="Yao L."/>
            <person name="Wang C."/>
        </authorList>
    </citation>
    <scope>NUCLEOTIDE SEQUENCE [LARGE SCALE GENOMIC DNA]</scope>
    <source>
        <strain evidence="1 2">MDJK11</strain>
    </source>
</reference>
<accession>A0A1Z2KXY6</accession>
<gene>
    <name evidence="1" type="ORF">SMD11_1247</name>
</gene>
<dbReference type="Proteomes" id="UP000195755">
    <property type="component" value="Chromosome"/>
</dbReference>
<name>A0A1Z2KXY6_9ACTN</name>
<evidence type="ECO:0000313" key="2">
    <source>
        <dbReference type="Proteomes" id="UP000195755"/>
    </source>
</evidence>
<sequence length="115" mass="13265">MPKTKLEMFDGWEYDVFRSADTRKAVAHHAAEITAYAVSEAPHDPEAKSHWNEIRKHIRAHLVLDAAGWGAHVSVEVDPRVRHAMLQERGWRDRKGRRHAGRRFLKAALLKARVQ</sequence>
<dbReference type="RefSeq" id="WP_087925444.1">
    <property type="nucleotide sequence ID" value="NZ_CP021744.1"/>
</dbReference>
<evidence type="ECO:0000313" key="1">
    <source>
        <dbReference type="EMBL" id="ARZ66908.1"/>
    </source>
</evidence>
<dbReference type="EMBL" id="CP021744">
    <property type="protein sequence ID" value="ARZ66908.1"/>
    <property type="molecule type" value="Genomic_DNA"/>
</dbReference>
<dbReference type="KEGG" id="salj:SMD11_1247"/>
<proteinExistence type="predicted"/>
<organism evidence="1 2">
    <name type="scientific">Streptomyces albireticuli</name>
    <dbReference type="NCBI Taxonomy" id="1940"/>
    <lineage>
        <taxon>Bacteria</taxon>
        <taxon>Bacillati</taxon>
        <taxon>Actinomycetota</taxon>
        <taxon>Actinomycetes</taxon>
        <taxon>Kitasatosporales</taxon>
        <taxon>Streptomycetaceae</taxon>
        <taxon>Streptomyces</taxon>
    </lineage>
</organism>